<evidence type="ECO:0000256" key="1">
    <source>
        <dbReference type="ARBA" id="ARBA00022801"/>
    </source>
</evidence>
<dbReference type="PANTHER" id="PTHR11247:SF79">
    <property type="entry name" value="ALPHA_BETA-HYDROLASES SUPERFAMILY PROTEIN"/>
    <property type="match status" value="1"/>
</dbReference>
<dbReference type="AlphaFoldDB" id="A0A4S4DS60"/>
<protein>
    <submittedName>
        <fullName evidence="2">Uncharacterized protein</fullName>
    </submittedName>
</protein>
<comment type="caution">
    <text evidence="2">The sequence shown here is derived from an EMBL/GenBank/DDBJ whole genome shotgun (WGS) entry which is preliminary data.</text>
</comment>
<dbReference type="Pfam" id="PF02089">
    <property type="entry name" value="Palm_thioest"/>
    <property type="match status" value="1"/>
</dbReference>
<dbReference type="SUPFAM" id="SSF53474">
    <property type="entry name" value="alpha/beta-Hydrolases"/>
    <property type="match status" value="1"/>
</dbReference>
<accession>A0A4S4DS60</accession>
<evidence type="ECO:0000313" key="3">
    <source>
        <dbReference type="Proteomes" id="UP000306102"/>
    </source>
</evidence>
<dbReference type="EMBL" id="SDRB02010515">
    <property type="protein sequence ID" value="THG06030.1"/>
    <property type="molecule type" value="Genomic_DNA"/>
</dbReference>
<dbReference type="STRING" id="542762.A0A4S4DS60"/>
<dbReference type="Gene3D" id="3.40.50.1820">
    <property type="entry name" value="alpha/beta hydrolase"/>
    <property type="match status" value="1"/>
</dbReference>
<name>A0A4S4DS60_CAMSN</name>
<reference evidence="2 3" key="1">
    <citation type="journal article" date="2018" name="Proc. Natl. Acad. Sci. U.S.A.">
        <title>Draft genome sequence of Camellia sinensis var. sinensis provides insights into the evolution of the tea genome and tea quality.</title>
        <authorList>
            <person name="Wei C."/>
            <person name="Yang H."/>
            <person name="Wang S."/>
            <person name="Zhao J."/>
            <person name="Liu C."/>
            <person name="Gao L."/>
            <person name="Xia E."/>
            <person name="Lu Y."/>
            <person name="Tai Y."/>
            <person name="She G."/>
            <person name="Sun J."/>
            <person name="Cao H."/>
            <person name="Tong W."/>
            <person name="Gao Q."/>
            <person name="Li Y."/>
            <person name="Deng W."/>
            <person name="Jiang X."/>
            <person name="Wang W."/>
            <person name="Chen Q."/>
            <person name="Zhang S."/>
            <person name="Li H."/>
            <person name="Wu J."/>
            <person name="Wang P."/>
            <person name="Li P."/>
            <person name="Shi C."/>
            <person name="Zheng F."/>
            <person name="Jian J."/>
            <person name="Huang B."/>
            <person name="Shan D."/>
            <person name="Shi M."/>
            <person name="Fang C."/>
            <person name="Yue Y."/>
            <person name="Li F."/>
            <person name="Li D."/>
            <person name="Wei S."/>
            <person name="Han B."/>
            <person name="Jiang C."/>
            <person name="Yin Y."/>
            <person name="Xia T."/>
            <person name="Zhang Z."/>
            <person name="Bennetzen J.L."/>
            <person name="Zhao S."/>
            <person name="Wan X."/>
        </authorList>
    </citation>
    <scope>NUCLEOTIDE SEQUENCE [LARGE SCALE GENOMIC DNA]</scope>
    <source>
        <strain evidence="3">cv. Shuchazao</strain>
        <tissue evidence="2">Leaf</tissue>
    </source>
</reference>
<keyword evidence="3" id="KW-1185">Reference proteome</keyword>
<dbReference type="InterPro" id="IPR029058">
    <property type="entry name" value="AB_hydrolase_fold"/>
</dbReference>
<gene>
    <name evidence="2" type="ORF">TEA_019397</name>
</gene>
<proteinExistence type="predicted"/>
<sequence length="119" mass="13074">MGLERERKRGAFSGASEAKPLQLSDGTAIGEGIIGGVFYGKKTILYYRVIGAFQDITKLYTEDWIGLKTLDEAGKVKFINVSGGHLHISPSDIEKYIVPYLLDEASIQLAKIAKPYHGE</sequence>
<keyword evidence="1" id="KW-0378">Hydrolase</keyword>
<dbReference type="PANTHER" id="PTHR11247">
    <property type="entry name" value="PALMITOYL-PROTEIN THIOESTERASE/DOLICHYLDIPHOSPHATASE 1"/>
    <property type="match status" value="1"/>
</dbReference>
<dbReference type="Proteomes" id="UP000306102">
    <property type="component" value="Unassembled WGS sequence"/>
</dbReference>
<organism evidence="2 3">
    <name type="scientific">Camellia sinensis var. sinensis</name>
    <name type="common">China tea</name>
    <dbReference type="NCBI Taxonomy" id="542762"/>
    <lineage>
        <taxon>Eukaryota</taxon>
        <taxon>Viridiplantae</taxon>
        <taxon>Streptophyta</taxon>
        <taxon>Embryophyta</taxon>
        <taxon>Tracheophyta</taxon>
        <taxon>Spermatophyta</taxon>
        <taxon>Magnoliopsida</taxon>
        <taxon>eudicotyledons</taxon>
        <taxon>Gunneridae</taxon>
        <taxon>Pentapetalae</taxon>
        <taxon>asterids</taxon>
        <taxon>Ericales</taxon>
        <taxon>Theaceae</taxon>
        <taxon>Camellia</taxon>
    </lineage>
</organism>
<dbReference type="GO" id="GO:0016790">
    <property type="term" value="F:thiolester hydrolase activity"/>
    <property type="evidence" value="ECO:0007669"/>
    <property type="project" value="TreeGrafter"/>
</dbReference>
<evidence type="ECO:0000313" key="2">
    <source>
        <dbReference type="EMBL" id="THG06030.1"/>
    </source>
</evidence>